<evidence type="ECO:0000256" key="4">
    <source>
        <dbReference type="ARBA" id="ARBA00013229"/>
    </source>
</evidence>
<evidence type="ECO:0000256" key="10">
    <source>
        <dbReference type="ARBA" id="ARBA00047928"/>
    </source>
</evidence>
<keyword evidence="7" id="KW-0732">Signal</keyword>
<evidence type="ECO:0000256" key="9">
    <source>
        <dbReference type="ARBA" id="ARBA00023085"/>
    </source>
</evidence>
<evidence type="ECO:0000256" key="3">
    <source>
        <dbReference type="ARBA" id="ARBA00008891"/>
    </source>
</evidence>
<dbReference type="GO" id="GO:0042545">
    <property type="term" value="P:cell wall modification"/>
    <property type="evidence" value="ECO:0007669"/>
    <property type="project" value="UniProtKB-UniRule"/>
</dbReference>
<organism evidence="14 15">
    <name type="scientific">Ilex paraguariensis</name>
    <name type="common">yerba mate</name>
    <dbReference type="NCBI Taxonomy" id="185542"/>
    <lineage>
        <taxon>Eukaryota</taxon>
        <taxon>Viridiplantae</taxon>
        <taxon>Streptophyta</taxon>
        <taxon>Embryophyta</taxon>
        <taxon>Tracheophyta</taxon>
        <taxon>Spermatophyta</taxon>
        <taxon>Magnoliopsida</taxon>
        <taxon>eudicotyledons</taxon>
        <taxon>Gunneridae</taxon>
        <taxon>Pentapetalae</taxon>
        <taxon>asterids</taxon>
        <taxon>campanulids</taxon>
        <taxon>Aquifoliales</taxon>
        <taxon>Aquifoliaceae</taxon>
        <taxon>Ilex</taxon>
    </lineage>
</organism>
<feature type="active site" evidence="11">
    <location>
        <position position="218"/>
    </location>
</feature>
<evidence type="ECO:0000256" key="8">
    <source>
        <dbReference type="ARBA" id="ARBA00022801"/>
    </source>
</evidence>
<reference evidence="14 15" key="1">
    <citation type="submission" date="2024-02" db="EMBL/GenBank/DDBJ databases">
        <authorList>
            <person name="Vignale AGUSTIN F."/>
            <person name="Sosa J E."/>
            <person name="Modenutti C."/>
        </authorList>
    </citation>
    <scope>NUCLEOTIDE SEQUENCE [LARGE SCALE GENOMIC DNA]</scope>
</reference>
<evidence type="ECO:0000259" key="13">
    <source>
        <dbReference type="Pfam" id="PF01095"/>
    </source>
</evidence>
<dbReference type="PROSITE" id="PS00503">
    <property type="entry name" value="PECTINESTERASE_2"/>
    <property type="match status" value="1"/>
</dbReference>
<keyword evidence="6" id="KW-0964">Secreted</keyword>
<dbReference type="SUPFAM" id="SSF51126">
    <property type="entry name" value="Pectin lyase-like"/>
    <property type="match status" value="1"/>
</dbReference>
<comment type="catalytic activity">
    <reaction evidence="10 12">
        <text>[(1-&gt;4)-alpha-D-galacturonosyl methyl ester](n) + n H2O = [(1-&gt;4)-alpha-D-galacturonosyl](n) + n methanol + n H(+)</text>
        <dbReference type="Rhea" id="RHEA:22380"/>
        <dbReference type="Rhea" id="RHEA-COMP:14570"/>
        <dbReference type="Rhea" id="RHEA-COMP:14573"/>
        <dbReference type="ChEBI" id="CHEBI:15377"/>
        <dbReference type="ChEBI" id="CHEBI:15378"/>
        <dbReference type="ChEBI" id="CHEBI:17790"/>
        <dbReference type="ChEBI" id="CHEBI:140522"/>
        <dbReference type="ChEBI" id="CHEBI:140523"/>
        <dbReference type="EC" id="3.1.1.11"/>
    </reaction>
</comment>
<keyword evidence="8 12" id="KW-0378">Hydrolase</keyword>
<dbReference type="Pfam" id="PF01095">
    <property type="entry name" value="Pectinesterase"/>
    <property type="match status" value="1"/>
</dbReference>
<keyword evidence="9 12" id="KW-0063">Aspartyl esterase</keyword>
<dbReference type="InterPro" id="IPR011050">
    <property type="entry name" value="Pectin_lyase_fold/virulence"/>
</dbReference>
<evidence type="ECO:0000256" key="6">
    <source>
        <dbReference type="ARBA" id="ARBA00022525"/>
    </source>
</evidence>
<dbReference type="GO" id="GO:0045490">
    <property type="term" value="P:pectin catabolic process"/>
    <property type="evidence" value="ECO:0007669"/>
    <property type="project" value="UniProtKB-UniRule"/>
</dbReference>
<proteinExistence type="inferred from homology"/>
<keyword evidence="5" id="KW-0134">Cell wall</keyword>
<evidence type="ECO:0000256" key="1">
    <source>
        <dbReference type="ARBA" id="ARBA00004191"/>
    </source>
</evidence>
<comment type="similarity">
    <text evidence="3">Belongs to the pectinesterase family.</text>
</comment>
<dbReference type="EMBL" id="CAUOFW020001814">
    <property type="protein sequence ID" value="CAK9148855.1"/>
    <property type="molecule type" value="Genomic_DNA"/>
</dbReference>
<dbReference type="AlphaFoldDB" id="A0ABC8RWB1"/>
<dbReference type="Gene3D" id="2.160.20.10">
    <property type="entry name" value="Single-stranded right-handed beta-helix, Pectin lyase-like"/>
    <property type="match status" value="1"/>
</dbReference>
<dbReference type="Proteomes" id="UP001642360">
    <property type="component" value="Unassembled WGS sequence"/>
</dbReference>
<accession>A0ABC8RWB1</accession>
<comment type="subcellular location">
    <subcellularLocation>
        <location evidence="1">Secreted</location>
        <location evidence="1">Cell wall</location>
    </subcellularLocation>
</comment>
<evidence type="ECO:0000256" key="11">
    <source>
        <dbReference type="PROSITE-ProRule" id="PRU10040"/>
    </source>
</evidence>
<dbReference type="InterPro" id="IPR000070">
    <property type="entry name" value="Pectinesterase_cat"/>
</dbReference>
<dbReference type="InterPro" id="IPR012334">
    <property type="entry name" value="Pectin_lyas_fold"/>
</dbReference>
<protein>
    <recommendedName>
        <fullName evidence="4 12">Pectinesterase</fullName>
        <ecNumber evidence="4 12">3.1.1.11</ecNumber>
    </recommendedName>
</protein>
<dbReference type="EC" id="3.1.1.11" evidence="4 12"/>
<evidence type="ECO:0000256" key="12">
    <source>
        <dbReference type="RuleBase" id="RU000589"/>
    </source>
</evidence>
<name>A0ABC8RWB1_9AQUA</name>
<evidence type="ECO:0000313" key="15">
    <source>
        <dbReference type="Proteomes" id="UP001642360"/>
    </source>
</evidence>
<dbReference type="PANTHER" id="PTHR31321:SF31">
    <property type="entry name" value="PECTINESTERASE QRT1"/>
    <property type="match status" value="1"/>
</dbReference>
<evidence type="ECO:0000313" key="14">
    <source>
        <dbReference type="EMBL" id="CAK9148855.1"/>
    </source>
</evidence>
<keyword evidence="15" id="KW-1185">Reference proteome</keyword>
<gene>
    <name evidence="14" type="ORF">ILEXP_LOCUS16847</name>
</gene>
<comment type="caution">
    <text evidence="14">The sequence shown here is derived from an EMBL/GenBank/DDBJ whole genome shotgun (WGS) entry which is preliminary data.</text>
</comment>
<evidence type="ECO:0000256" key="5">
    <source>
        <dbReference type="ARBA" id="ARBA00022512"/>
    </source>
</evidence>
<sequence length="356" mass="39968">MRTENWKLLARRLKFSIPDGTHGGFEGKGYVITWDDMQVDEPWERFDLRDKHNRSRIIVVDKNGKGDSRTVQGAVDMVPQDNVERVKIYILPGIYREKVEIPASKPYISFIGNVNHTNETVITWNNKASDKDKDGKEIGTFRTATVSVASNYFCASGITFENSIKAAPGSYGMQAVALRIGGDRAMLYNVRILGTQDTLLDDTGSHFFYQCYIQGAVDFIFGHAKSLYLECEIHSVAEKYGAIAAHHRDAPDDDTGFSFVECKIAGTGSIYLGRAWGKYSRIIFSYCDIDNIITPSGWSDWNDPSSQKTAVFGEYRCTGNGADRKNRVPWSKSLNDNEARPFLDLSYIGGQQWLSL</sequence>
<feature type="domain" description="Pectinesterase catalytic" evidence="13">
    <location>
        <begin position="58"/>
        <end position="350"/>
    </location>
</feature>
<dbReference type="InterPro" id="IPR033131">
    <property type="entry name" value="Pectinesterase_Asp_AS"/>
</dbReference>
<evidence type="ECO:0000256" key="2">
    <source>
        <dbReference type="ARBA" id="ARBA00005184"/>
    </source>
</evidence>
<dbReference type="PANTHER" id="PTHR31321">
    <property type="entry name" value="ACYL-COA THIOESTER HYDROLASE YBHC-RELATED"/>
    <property type="match status" value="1"/>
</dbReference>
<comment type="pathway">
    <text evidence="2 12">Glycan metabolism; pectin degradation; 2-dehydro-3-deoxy-D-gluconate from pectin: step 1/5.</text>
</comment>
<evidence type="ECO:0000256" key="7">
    <source>
        <dbReference type="ARBA" id="ARBA00022729"/>
    </source>
</evidence>
<dbReference type="GO" id="GO:0030599">
    <property type="term" value="F:pectinesterase activity"/>
    <property type="evidence" value="ECO:0007669"/>
    <property type="project" value="UniProtKB-UniRule"/>
</dbReference>
<dbReference type="FunFam" id="2.160.20.10:FF:000008">
    <property type="entry name" value="Pectinesterase"/>
    <property type="match status" value="1"/>
</dbReference>